<accession>A0ABQ9EKQ8</accession>
<protein>
    <submittedName>
        <fullName evidence="1">Uncharacterized protein</fullName>
    </submittedName>
</protein>
<keyword evidence="2" id="KW-1185">Reference proteome</keyword>
<organism evidence="1 2">
    <name type="scientific">Tegillarca granosa</name>
    <name type="common">Malaysian cockle</name>
    <name type="synonym">Anadara granosa</name>
    <dbReference type="NCBI Taxonomy" id="220873"/>
    <lineage>
        <taxon>Eukaryota</taxon>
        <taxon>Metazoa</taxon>
        <taxon>Spiralia</taxon>
        <taxon>Lophotrochozoa</taxon>
        <taxon>Mollusca</taxon>
        <taxon>Bivalvia</taxon>
        <taxon>Autobranchia</taxon>
        <taxon>Pteriomorphia</taxon>
        <taxon>Arcoida</taxon>
        <taxon>Arcoidea</taxon>
        <taxon>Arcidae</taxon>
        <taxon>Tegillarca</taxon>
    </lineage>
</organism>
<evidence type="ECO:0000313" key="1">
    <source>
        <dbReference type="EMBL" id="KAJ8304466.1"/>
    </source>
</evidence>
<dbReference type="EMBL" id="JARBDR010000903">
    <property type="protein sequence ID" value="KAJ8304466.1"/>
    <property type="molecule type" value="Genomic_DNA"/>
</dbReference>
<reference evidence="1 2" key="1">
    <citation type="submission" date="2022-12" db="EMBL/GenBank/DDBJ databases">
        <title>Chromosome-level genome of Tegillarca granosa.</title>
        <authorList>
            <person name="Kim J."/>
        </authorList>
    </citation>
    <scope>NUCLEOTIDE SEQUENCE [LARGE SCALE GENOMIC DNA]</scope>
    <source>
        <strain evidence="1">Teg-2019</strain>
        <tissue evidence="1">Adductor muscle</tissue>
    </source>
</reference>
<comment type="caution">
    <text evidence="1">The sequence shown here is derived from an EMBL/GenBank/DDBJ whole genome shotgun (WGS) entry which is preliminary data.</text>
</comment>
<sequence>MGNDSGNFEKEVKRQWNRFPKYYRKERIKFVFKNFGRNIDNFRDRAFRSTNDILGGKLIYNLQHDLSRSKKTKK</sequence>
<evidence type="ECO:0000313" key="2">
    <source>
        <dbReference type="Proteomes" id="UP001217089"/>
    </source>
</evidence>
<gene>
    <name evidence="1" type="ORF">KUTeg_018049</name>
</gene>
<proteinExistence type="predicted"/>
<name>A0ABQ9EKQ8_TEGGR</name>
<dbReference type="Proteomes" id="UP001217089">
    <property type="component" value="Unassembled WGS sequence"/>
</dbReference>